<evidence type="ECO:0000313" key="1">
    <source>
        <dbReference type="EMBL" id="PDH39320.1"/>
    </source>
</evidence>
<sequence length="80" mass="8967">MRSEPTDQPVTYQSGITLNCVPEINRALHRYQQTPDFQFSQSHIEIGSGAAGCFELSSDTLPQRELATLWTRATLDHCLS</sequence>
<evidence type="ECO:0000313" key="2">
    <source>
        <dbReference type="Proteomes" id="UP000219327"/>
    </source>
</evidence>
<name>A0A2A5WRZ1_9GAMM</name>
<dbReference type="AlphaFoldDB" id="A0A2A5WRZ1"/>
<proteinExistence type="predicted"/>
<reference evidence="1 2" key="1">
    <citation type="submission" date="2017-08" db="EMBL/GenBank/DDBJ databases">
        <title>Fine stratification of microbial communities through a metagenomic profile of the photic zone.</title>
        <authorList>
            <person name="Haro-Moreno J.M."/>
            <person name="Lopez-Perez M."/>
            <person name="De La Torre J."/>
            <person name="Picazo A."/>
            <person name="Camacho A."/>
            <person name="Rodriguez-Valera F."/>
        </authorList>
    </citation>
    <scope>NUCLEOTIDE SEQUENCE [LARGE SCALE GENOMIC DNA]</scope>
    <source>
        <strain evidence="1">MED-G24</strain>
    </source>
</reference>
<gene>
    <name evidence="1" type="ORF">CNE99_05855</name>
</gene>
<organism evidence="1 2">
    <name type="scientific">OM182 bacterium MED-G24</name>
    <dbReference type="NCBI Taxonomy" id="1986255"/>
    <lineage>
        <taxon>Bacteria</taxon>
        <taxon>Pseudomonadati</taxon>
        <taxon>Pseudomonadota</taxon>
        <taxon>Gammaproteobacteria</taxon>
        <taxon>OMG group</taxon>
        <taxon>OM182 clade</taxon>
    </lineage>
</organism>
<accession>A0A2A5WRZ1</accession>
<protein>
    <submittedName>
        <fullName evidence="1">Uncharacterized protein</fullName>
    </submittedName>
</protein>
<comment type="caution">
    <text evidence="1">The sequence shown here is derived from an EMBL/GenBank/DDBJ whole genome shotgun (WGS) entry which is preliminary data.</text>
</comment>
<dbReference type="Proteomes" id="UP000219327">
    <property type="component" value="Unassembled WGS sequence"/>
</dbReference>
<dbReference type="EMBL" id="NTKD01000026">
    <property type="protein sequence ID" value="PDH39320.1"/>
    <property type="molecule type" value="Genomic_DNA"/>
</dbReference>